<dbReference type="GeneTree" id="ENSGT00940000157186"/>
<dbReference type="SMART" id="SM00423">
    <property type="entry name" value="PSI"/>
    <property type="match status" value="1"/>
</dbReference>
<dbReference type="Gene3D" id="2.130.10.10">
    <property type="entry name" value="YVTN repeat-like/Quinoprotein amine dehydrogenase"/>
    <property type="match status" value="1"/>
</dbReference>
<dbReference type="InterPro" id="IPR027231">
    <property type="entry name" value="Semaphorin"/>
</dbReference>
<evidence type="ECO:0000256" key="4">
    <source>
        <dbReference type="ARBA" id="ARBA00022553"/>
    </source>
</evidence>
<organism evidence="18 19">
    <name type="scientific">Scophthalmus maximus</name>
    <name type="common">Turbot</name>
    <name type="synonym">Psetta maxima</name>
    <dbReference type="NCBI Taxonomy" id="52904"/>
    <lineage>
        <taxon>Eukaryota</taxon>
        <taxon>Metazoa</taxon>
        <taxon>Chordata</taxon>
        <taxon>Craniata</taxon>
        <taxon>Vertebrata</taxon>
        <taxon>Euteleostomi</taxon>
        <taxon>Actinopterygii</taxon>
        <taxon>Neopterygii</taxon>
        <taxon>Teleostei</taxon>
        <taxon>Neoteleostei</taxon>
        <taxon>Acanthomorphata</taxon>
        <taxon>Carangaria</taxon>
        <taxon>Pleuronectiformes</taxon>
        <taxon>Pleuronectoidei</taxon>
        <taxon>Scophthalmidae</taxon>
        <taxon>Scophthalmus</taxon>
    </lineage>
</organism>
<keyword evidence="3" id="KW-0217">Developmental protein</keyword>
<keyword evidence="13" id="KW-0393">Immunoglobulin domain</keyword>
<evidence type="ECO:0000256" key="14">
    <source>
        <dbReference type="PROSITE-ProRule" id="PRU00352"/>
    </source>
</evidence>
<keyword evidence="8" id="KW-0524">Neurogenesis</keyword>
<dbReference type="Pfam" id="PF01437">
    <property type="entry name" value="PSI"/>
    <property type="match status" value="1"/>
</dbReference>
<dbReference type="SUPFAM" id="SSF48726">
    <property type="entry name" value="Immunoglobulin"/>
    <property type="match status" value="1"/>
</dbReference>
<dbReference type="AlphaFoldDB" id="A0A8D3A3Z5"/>
<dbReference type="SUPFAM" id="SSF101912">
    <property type="entry name" value="Sema domain"/>
    <property type="match status" value="1"/>
</dbReference>
<dbReference type="InterPro" id="IPR002165">
    <property type="entry name" value="Plexin_repeat"/>
</dbReference>
<gene>
    <name evidence="18" type="primary">SEMA4G</name>
</gene>
<dbReference type="GO" id="GO:0030215">
    <property type="term" value="F:semaphorin receptor binding"/>
    <property type="evidence" value="ECO:0007669"/>
    <property type="project" value="InterPro"/>
</dbReference>
<evidence type="ECO:0000256" key="10">
    <source>
        <dbReference type="ARBA" id="ARBA00023136"/>
    </source>
</evidence>
<feature type="signal peptide" evidence="16">
    <location>
        <begin position="1"/>
        <end position="23"/>
    </location>
</feature>
<comment type="subcellular location">
    <subcellularLocation>
        <location evidence="1">Membrane</location>
        <topology evidence="1">Single-pass type I membrane protein</topology>
    </subcellularLocation>
</comment>
<feature type="domain" description="Sema" evidence="17">
    <location>
        <begin position="15"/>
        <end position="477"/>
    </location>
</feature>
<dbReference type="Proteomes" id="UP000694558">
    <property type="component" value="Chromosome 18"/>
</dbReference>
<proteinExistence type="inferred from homology"/>
<feature type="chain" id="PRO_5034223504" evidence="16">
    <location>
        <begin position="24"/>
        <end position="825"/>
    </location>
</feature>
<dbReference type="PANTHER" id="PTHR11036:SF17">
    <property type="entry name" value="SEMAPHORIN-4G"/>
    <property type="match status" value="1"/>
</dbReference>
<dbReference type="InterPro" id="IPR036179">
    <property type="entry name" value="Ig-like_dom_sf"/>
</dbReference>
<dbReference type="GO" id="GO:0001755">
    <property type="term" value="P:neural crest cell migration"/>
    <property type="evidence" value="ECO:0007669"/>
    <property type="project" value="TreeGrafter"/>
</dbReference>
<evidence type="ECO:0000256" key="5">
    <source>
        <dbReference type="ARBA" id="ARBA00022692"/>
    </source>
</evidence>
<evidence type="ECO:0000259" key="17">
    <source>
        <dbReference type="PROSITE" id="PS51004"/>
    </source>
</evidence>
<evidence type="ECO:0000256" key="7">
    <source>
        <dbReference type="ARBA" id="ARBA00022782"/>
    </source>
</evidence>
<evidence type="ECO:0000256" key="1">
    <source>
        <dbReference type="ARBA" id="ARBA00004479"/>
    </source>
</evidence>
<sequence>ILLNGNLKKLPCLLTFVVGHVSAGLLGSARFNGSSGNYSTFLLEEEAGLLYVGGRGALYALNTSNVATPANPTIDWDASPEQRKQCLNKGRDNQTECYNHIRFLQRYNETHLYACGTNAFRPLCAYIDAQRFSFSSGFEEGRDRCPYDPAKGFTGLFVDGEMFTASQYEFRSSPDVRRNFPFPTLRTEEAPTRWLLEADFVGSVLLKESVNSSIGDDDKIYFFFTERSQEQIAYPSQTKVSRVARVCKTDWGGQRTLQRKWTSFLKARLVCSVPEYELHLNVLRSVFVLQGRDAHSSVFYGVFGLECSAICQYAFAEVQKVFDGPYMEAQDSKWREYTGKVPEPRPGSCITDLHRSQGINSSRDLPDSVLTFARRHPLMASQVHPVGVRPLLFKRSVNYVKIVVHREPALDGNIYTVLFLGTDDGWLHRAVDIDGEMHIIEELQLFDKPQPVESMVISSALRSIYVGSHSGVVQVPMSACRRYTSCYDCVFARDPFCGWDGTVCVEIASRAQRSNLTQDILRGTRGCKENLGNGMLQPHCELRSNLAAPRWTLNGKELQGYDLNSGYRIGTDGLLIIGARAQQGGSYRCFAVENSASVLVYLYTVRVHTDPYFPVEPMATTNPTTVSNPAVFSTSSPTEQPLPSPPAPLHPAPEFQTYSHMEAVYISLVAVLGGLCLVLSVVLLYVSFCTRRASRDRKFSQQGLQVLGASERKRSSHFELKTISSHCNGRQIVPGNGQMSPTKTPPPAPPLPMPPPLPNMDYANGLSATLPSVLRKMNGNSYVLLRQADHEGMSPLYHSFTEELNRILEKRKHTQLDLQPDESSI</sequence>
<protein>
    <submittedName>
        <fullName evidence="18">Semaphorin 4G</fullName>
    </submittedName>
</protein>
<dbReference type="GO" id="GO:0005886">
    <property type="term" value="C:plasma membrane"/>
    <property type="evidence" value="ECO:0007669"/>
    <property type="project" value="TreeGrafter"/>
</dbReference>
<keyword evidence="9 15" id="KW-1133">Transmembrane helix</keyword>
<evidence type="ECO:0000256" key="12">
    <source>
        <dbReference type="ARBA" id="ARBA00023180"/>
    </source>
</evidence>
<feature type="transmembrane region" description="Helical" evidence="15">
    <location>
        <begin position="663"/>
        <end position="688"/>
    </location>
</feature>
<dbReference type="InterPro" id="IPR016201">
    <property type="entry name" value="PSI"/>
</dbReference>
<evidence type="ECO:0000256" key="15">
    <source>
        <dbReference type="SAM" id="Phobius"/>
    </source>
</evidence>
<comment type="caution">
    <text evidence="14">Lacks conserved residue(s) required for the propagation of feature annotation.</text>
</comment>
<comment type="similarity">
    <text evidence="2">Belongs to the semaphorin family.</text>
</comment>
<dbReference type="GO" id="GO:0030335">
    <property type="term" value="P:positive regulation of cell migration"/>
    <property type="evidence" value="ECO:0007669"/>
    <property type="project" value="TreeGrafter"/>
</dbReference>
<dbReference type="SMART" id="SM00630">
    <property type="entry name" value="Sema"/>
    <property type="match status" value="1"/>
</dbReference>
<dbReference type="InterPro" id="IPR015943">
    <property type="entry name" value="WD40/YVTN_repeat-like_dom_sf"/>
</dbReference>
<keyword evidence="6 16" id="KW-0732">Signal</keyword>
<dbReference type="PANTHER" id="PTHR11036">
    <property type="entry name" value="SEMAPHORIN"/>
    <property type="match status" value="1"/>
</dbReference>
<evidence type="ECO:0000256" key="8">
    <source>
        <dbReference type="ARBA" id="ARBA00022902"/>
    </source>
</evidence>
<keyword evidence="7" id="KW-0221">Differentiation</keyword>
<evidence type="ECO:0000256" key="9">
    <source>
        <dbReference type="ARBA" id="ARBA00022989"/>
    </source>
</evidence>
<keyword evidence="5 15" id="KW-0812">Transmembrane</keyword>
<evidence type="ECO:0000256" key="2">
    <source>
        <dbReference type="ARBA" id="ARBA00009492"/>
    </source>
</evidence>
<evidence type="ECO:0000313" key="18">
    <source>
        <dbReference type="Ensembl" id="ENSSMAP00000012117.2"/>
    </source>
</evidence>
<dbReference type="Ensembl" id="ENSSMAT00000012271.2">
    <property type="protein sequence ID" value="ENSSMAP00000012117.2"/>
    <property type="gene ID" value="ENSSMAG00000007452.2"/>
</dbReference>
<keyword evidence="4" id="KW-0597">Phosphoprotein</keyword>
<dbReference type="FunFam" id="3.30.1680.10:FF:000027">
    <property type="entry name" value="Sema domain, immunoglobulin domain (Ig), transmembrane domain (TM) and short cytoplasmic domain, (semaphorin) 4Ga"/>
    <property type="match status" value="1"/>
</dbReference>
<keyword evidence="11" id="KW-1015">Disulfide bond</keyword>
<dbReference type="SUPFAM" id="SSF103575">
    <property type="entry name" value="Plexin repeat"/>
    <property type="match status" value="1"/>
</dbReference>
<evidence type="ECO:0000256" key="3">
    <source>
        <dbReference type="ARBA" id="ARBA00022473"/>
    </source>
</evidence>
<dbReference type="InterPro" id="IPR036352">
    <property type="entry name" value="Semap_dom_sf"/>
</dbReference>
<evidence type="ECO:0000256" key="16">
    <source>
        <dbReference type="SAM" id="SignalP"/>
    </source>
</evidence>
<dbReference type="Gene3D" id="3.30.1680.10">
    <property type="entry name" value="ligand-binding face of the semaphorins, domain 2"/>
    <property type="match status" value="1"/>
</dbReference>
<dbReference type="FunFam" id="2.130.10.10:FF:000033">
    <property type="entry name" value="Semaphorin 4B"/>
    <property type="match status" value="1"/>
</dbReference>
<dbReference type="GO" id="GO:0071526">
    <property type="term" value="P:semaphorin-plexin signaling pathway"/>
    <property type="evidence" value="ECO:0007669"/>
    <property type="project" value="TreeGrafter"/>
</dbReference>
<dbReference type="FunFam" id="2.60.40.10:FF:001170">
    <property type="entry name" value="Sema domain, immunoglobulin domain (Ig), short basic domain, secreted, (Semaphorin) 3F"/>
    <property type="match status" value="1"/>
</dbReference>
<evidence type="ECO:0000256" key="6">
    <source>
        <dbReference type="ARBA" id="ARBA00022729"/>
    </source>
</evidence>
<keyword evidence="12" id="KW-0325">Glycoprotein</keyword>
<accession>A0A8D3A3Z5</accession>
<reference evidence="18" key="1">
    <citation type="submission" date="2023-05" db="EMBL/GenBank/DDBJ databases">
        <title>High-quality long-read genome of Scophthalmus maximus.</title>
        <authorList>
            <person name="Lien S."/>
            <person name="Martinez P."/>
        </authorList>
    </citation>
    <scope>NUCLEOTIDE SEQUENCE [LARGE SCALE GENOMIC DNA]</scope>
</reference>
<dbReference type="GO" id="GO:0007411">
    <property type="term" value="P:axon guidance"/>
    <property type="evidence" value="ECO:0007669"/>
    <property type="project" value="TreeGrafter"/>
</dbReference>
<dbReference type="Pfam" id="PF01403">
    <property type="entry name" value="Sema"/>
    <property type="match status" value="1"/>
</dbReference>
<dbReference type="PROSITE" id="PS51004">
    <property type="entry name" value="SEMA"/>
    <property type="match status" value="1"/>
</dbReference>
<evidence type="ECO:0000256" key="11">
    <source>
        <dbReference type="ARBA" id="ARBA00023157"/>
    </source>
</evidence>
<name>A0A8D3A3Z5_SCOMX</name>
<dbReference type="GO" id="GO:0045499">
    <property type="term" value="F:chemorepellent activity"/>
    <property type="evidence" value="ECO:0007669"/>
    <property type="project" value="TreeGrafter"/>
</dbReference>
<evidence type="ECO:0000313" key="19">
    <source>
        <dbReference type="Proteomes" id="UP000694558"/>
    </source>
</evidence>
<dbReference type="InterPro" id="IPR001627">
    <property type="entry name" value="Semap_dom"/>
</dbReference>
<keyword evidence="10 15" id="KW-0472">Membrane</keyword>
<reference evidence="18" key="2">
    <citation type="submission" date="2025-08" db="UniProtKB">
        <authorList>
            <consortium name="Ensembl"/>
        </authorList>
    </citation>
    <scope>IDENTIFICATION</scope>
</reference>
<evidence type="ECO:0000256" key="13">
    <source>
        <dbReference type="ARBA" id="ARBA00023319"/>
    </source>
</evidence>